<organism evidence="1">
    <name type="scientific">Siphoviridae sp. ct7yc1</name>
    <dbReference type="NCBI Taxonomy" id="2827788"/>
    <lineage>
        <taxon>Viruses</taxon>
        <taxon>Duplodnaviria</taxon>
        <taxon>Heunggongvirae</taxon>
        <taxon>Uroviricota</taxon>
        <taxon>Caudoviricetes</taxon>
    </lineage>
</organism>
<name>A0A8S5TJ27_9CAUD</name>
<protein>
    <submittedName>
        <fullName evidence="1">Uncharacterized protein</fullName>
    </submittedName>
</protein>
<evidence type="ECO:0000313" key="1">
    <source>
        <dbReference type="EMBL" id="DAF63136.1"/>
    </source>
</evidence>
<accession>A0A8S5TJ27</accession>
<dbReference type="EMBL" id="BK032833">
    <property type="protein sequence ID" value="DAF63136.1"/>
    <property type="molecule type" value="Genomic_DNA"/>
</dbReference>
<reference evidence="1" key="1">
    <citation type="journal article" date="2021" name="Proc. Natl. Acad. Sci. U.S.A.">
        <title>A Catalog of Tens of Thousands of Viruses from Human Metagenomes Reveals Hidden Associations with Chronic Diseases.</title>
        <authorList>
            <person name="Tisza M.J."/>
            <person name="Buck C.B."/>
        </authorList>
    </citation>
    <scope>NUCLEOTIDE SEQUENCE</scope>
    <source>
        <strain evidence="1">Ct7yc1</strain>
    </source>
</reference>
<sequence length="30" mass="3387">MHIKREGISPLNYFTGIGLQNSPCCQYSTK</sequence>
<proteinExistence type="predicted"/>